<reference evidence="1 2" key="1">
    <citation type="submission" date="2023-07" db="EMBL/GenBank/DDBJ databases">
        <title>Sequencing the genomes of 1000 actinobacteria strains.</title>
        <authorList>
            <person name="Klenk H.-P."/>
        </authorList>
    </citation>
    <scope>NUCLEOTIDE SEQUENCE [LARGE SCALE GENOMIC DNA]</scope>
    <source>
        <strain evidence="1 2">DSM 44508</strain>
    </source>
</reference>
<evidence type="ECO:0000313" key="2">
    <source>
        <dbReference type="Proteomes" id="UP001183619"/>
    </source>
</evidence>
<comment type="caution">
    <text evidence="1">The sequence shown here is derived from an EMBL/GenBank/DDBJ whole genome shotgun (WGS) entry which is preliminary data.</text>
</comment>
<keyword evidence="2" id="KW-1185">Reference proteome</keyword>
<dbReference type="EMBL" id="JAVDYF010000001">
    <property type="protein sequence ID" value="MDR7354961.1"/>
    <property type="molecule type" value="Genomic_DNA"/>
</dbReference>
<accession>A0ABU2B8M8</accession>
<organism evidence="1 2">
    <name type="scientific">Corynebacterium felinum</name>
    <dbReference type="NCBI Taxonomy" id="131318"/>
    <lineage>
        <taxon>Bacteria</taxon>
        <taxon>Bacillati</taxon>
        <taxon>Actinomycetota</taxon>
        <taxon>Actinomycetes</taxon>
        <taxon>Mycobacteriales</taxon>
        <taxon>Corynebacteriaceae</taxon>
        <taxon>Corynebacterium</taxon>
    </lineage>
</organism>
<proteinExistence type="predicted"/>
<sequence length="60" mass="6089">MRPSLFDVAEVSAEGSEVSVELVVEMGELVVLSDVEVADVDGGVLVGVGATLTRELEGAG</sequence>
<evidence type="ECO:0000313" key="1">
    <source>
        <dbReference type="EMBL" id="MDR7354961.1"/>
    </source>
</evidence>
<protein>
    <submittedName>
        <fullName evidence="1">Uncharacterized protein</fullName>
    </submittedName>
</protein>
<gene>
    <name evidence="1" type="ORF">J2S37_001499</name>
</gene>
<dbReference type="Proteomes" id="UP001183619">
    <property type="component" value="Unassembled WGS sequence"/>
</dbReference>
<name>A0ABU2B8M8_9CORY</name>